<keyword evidence="2" id="KW-1185">Reference proteome</keyword>
<proteinExistence type="predicted"/>
<accession>A0ABT7CYC3</accession>
<dbReference type="EMBL" id="JASJOT010000059">
    <property type="protein sequence ID" value="MDJ1498780.1"/>
    <property type="molecule type" value="Genomic_DNA"/>
</dbReference>
<dbReference type="Proteomes" id="UP001228581">
    <property type="component" value="Unassembled WGS sequence"/>
</dbReference>
<dbReference type="SUPFAM" id="SSF49464">
    <property type="entry name" value="Carboxypeptidase regulatory domain-like"/>
    <property type="match status" value="1"/>
</dbReference>
<protein>
    <submittedName>
        <fullName evidence="1">Carboxypeptidase-like regulatory domain-containing protein</fullName>
    </submittedName>
</protein>
<organism evidence="1 2">
    <name type="scientific">Xanthocytophaga flava</name>
    <dbReference type="NCBI Taxonomy" id="3048013"/>
    <lineage>
        <taxon>Bacteria</taxon>
        <taxon>Pseudomonadati</taxon>
        <taxon>Bacteroidota</taxon>
        <taxon>Cytophagia</taxon>
        <taxon>Cytophagales</taxon>
        <taxon>Rhodocytophagaceae</taxon>
        <taxon>Xanthocytophaga</taxon>
    </lineage>
</organism>
<gene>
    <name evidence="1" type="ORF">QNI19_37960</name>
</gene>
<name>A0ABT7CYC3_9BACT</name>
<comment type="caution">
    <text evidence="1">The sequence shown here is derived from an EMBL/GenBank/DDBJ whole genome shotgun (WGS) entry which is preliminary data.</text>
</comment>
<dbReference type="RefSeq" id="WP_314005548.1">
    <property type="nucleotide sequence ID" value="NZ_JASJOT010000059.1"/>
</dbReference>
<dbReference type="InterPro" id="IPR008969">
    <property type="entry name" value="CarboxyPept-like_regulatory"/>
</dbReference>
<evidence type="ECO:0000313" key="1">
    <source>
        <dbReference type="EMBL" id="MDJ1498780.1"/>
    </source>
</evidence>
<sequence length="251" mass="28773">MKPPSITIPSITIPSITIQIPTPCHQDWSQMQPNPQGRHCLSCQKTVIDFTQMSQKELVTFFKNRQDSVCGRFRDDQLNRSLSVETYSSSTPTSFTSRWKMFVLAVSATLTMKTIFAEKVKAQIPVEQREMEPVSRVERADSEPDTFLAFGKVITQYQQRPFENVTVIIKNTRKSTVTNSNGMFYLPDARRGDILIFSARNCPTQEVTLQSDDPIRVVFSGEFHTVLGGAYSVVQRPFYQRIFHKVKSWFQ</sequence>
<reference evidence="1 2" key="1">
    <citation type="submission" date="2023-05" db="EMBL/GenBank/DDBJ databases">
        <authorList>
            <person name="Zhang X."/>
        </authorList>
    </citation>
    <scope>NUCLEOTIDE SEQUENCE [LARGE SCALE GENOMIC DNA]</scope>
    <source>
        <strain evidence="1 2">DM2B3-1</strain>
    </source>
</reference>
<evidence type="ECO:0000313" key="2">
    <source>
        <dbReference type="Proteomes" id="UP001228581"/>
    </source>
</evidence>
<dbReference type="Pfam" id="PF13715">
    <property type="entry name" value="CarbopepD_reg_2"/>
    <property type="match status" value="1"/>
</dbReference>